<evidence type="ECO:0000313" key="2">
    <source>
        <dbReference type="EMBL" id="KDN83329.1"/>
    </source>
</evidence>
<dbReference type="PATRIC" id="fig|1348663.4.peg.4647"/>
<dbReference type="EMBL" id="JNBY01000095">
    <property type="protein sequence ID" value="KDN83329.1"/>
    <property type="molecule type" value="Genomic_DNA"/>
</dbReference>
<dbReference type="AlphaFoldDB" id="A0A066YTM1"/>
<sequence>MSLPLTRRIAQAALLVAATATPLAAAGAASATEVVPQTDLGAGVTKLAAVPNSGDTVQGATHELGQMVGTTGAATLAAGGPAAADAAGNTLAHSLPSTDEALGHLGPAAKAAQLTDAVGPLSEKVVPTVEQKVGPTVTDKVLPAAQKATATPLKTVGKLPVGKLAQGLPAAEKLAPVTGAVQSLPVASAVKDLPVAGTLAGLAEHESANRLGSMPSLGGAGNSPLSGLTGALGPLGGLLGGLGGGGLPIG</sequence>
<dbReference type="Proteomes" id="UP000027178">
    <property type="component" value="Unassembled WGS sequence"/>
</dbReference>
<gene>
    <name evidence="2" type="ORF">KCH_48110</name>
</gene>
<proteinExistence type="predicted"/>
<name>A0A066YTM1_9ACTN</name>
<feature type="chain" id="PRO_5038533190" description="ATP-binding protein" evidence="1">
    <location>
        <begin position="26"/>
        <end position="250"/>
    </location>
</feature>
<feature type="signal peptide" evidence="1">
    <location>
        <begin position="1"/>
        <end position="25"/>
    </location>
</feature>
<keyword evidence="1" id="KW-0732">Signal</keyword>
<organism evidence="2 3">
    <name type="scientific">Kitasatospora cheerisanensis KCTC 2395</name>
    <dbReference type="NCBI Taxonomy" id="1348663"/>
    <lineage>
        <taxon>Bacteria</taxon>
        <taxon>Bacillati</taxon>
        <taxon>Actinomycetota</taxon>
        <taxon>Actinomycetes</taxon>
        <taxon>Kitasatosporales</taxon>
        <taxon>Streptomycetaceae</taxon>
        <taxon>Kitasatospora</taxon>
    </lineage>
</organism>
<dbReference type="RefSeq" id="WP_051653354.1">
    <property type="nucleotide sequence ID" value="NZ_KK853997.1"/>
</dbReference>
<comment type="caution">
    <text evidence="2">The sequence shown here is derived from an EMBL/GenBank/DDBJ whole genome shotgun (WGS) entry which is preliminary data.</text>
</comment>
<keyword evidence="3" id="KW-1185">Reference proteome</keyword>
<protein>
    <recommendedName>
        <fullName evidence="4">ATP-binding protein</fullName>
    </recommendedName>
</protein>
<reference evidence="2 3" key="1">
    <citation type="submission" date="2014-05" db="EMBL/GenBank/DDBJ databases">
        <title>Draft Genome Sequence of Kitasatospora cheerisanensis KCTC 2395.</title>
        <authorList>
            <person name="Nam D.H."/>
        </authorList>
    </citation>
    <scope>NUCLEOTIDE SEQUENCE [LARGE SCALE GENOMIC DNA]</scope>
    <source>
        <strain evidence="2 3">KCTC 2395</strain>
    </source>
</reference>
<evidence type="ECO:0000313" key="3">
    <source>
        <dbReference type="Proteomes" id="UP000027178"/>
    </source>
</evidence>
<accession>A0A066YTM1</accession>
<dbReference type="HOGENOM" id="CLU_1150658_0_0_11"/>
<evidence type="ECO:0000256" key="1">
    <source>
        <dbReference type="SAM" id="SignalP"/>
    </source>
</evidence>
<dbReference type="eggNOG" id="ENOG503209Q">
    <property type="taxonomic scope" value="Bacteria"/>
</dbReference>
<evidence type="ECO:0008006" key="4">
    <source>
        <dbReference type="Google" id="ProtNLM"/>
    </source>
</evidence>